<protein>
    <submittedName>
        <fullName evidence="1">Uncharacterized protein</fullName>
    </submittedName>
</protein>
<evidence type="ECO:0000313" key="1">
    <source>
        <dbReference type="EMBL" id="SFA41362.1"/>
    </source>
</evidence>
<reference evidence="2" key="1">
    <citation type="submission" date="2016-10" db="EMBL/GenBank/DDBJ databases">
        <authorList>
            <person name="Varghese N."/>
            <person name="Submissions S."/>
        </authorList>
    </citation>
    <scope>NUCLEOTIDE SEQUENCE [LARGE SCALE GENOMIC DNA]</scope>
    <source>
        <strain evidence="2">DSM 18130</strain>
    </source>
</reference>
<sequence length="366" mass="42910">MVIKRNILSGLKTGLENLKSEAGNRLSEIHLLLNDISDYVKSFEDEWIGAWAQQDYNYYRYERDEYKALVLDANHFYQKIIDEKGVDLKALEKEVWKLLDKFKEFKEHIVTELSGVRNIDDFAPEVEVLEKIAQYEWGIHINDFISLVKPKTYIVRDYSKLNRPLDVPPHLTVAADLLAITSQAFSVKEFFTLANRLIRQIELKQENVESPELSAFSTHAINNLLDNFHSFYNQLKHRYNQRPTIEIIDEYDVQDLLHALLKLHFKDVRAEEYTPSYAGSSTRMDFLLKEEKIVIEVKKTRERLTDREVGQQLILDAAHYSSHPNCKEMICFVYDPENRIKNPRGLEKDISEWSTDSLKVTLLIRP</sequence>
<evidence type="ECO:0000313" key="2">
    <source>
        <dbReference type="Proteomes" id="UP000198836"/>
    </source>
</evidence>
<organism evidence="1 2">
    <name type="scientific">Pedobacter suwonensis</name>
    <dbReference type="NCBI Taxonomy" id="332999"/>
    <lineage>
        <taxon>Bacteria</taxon>
        <taxon>Pseudomonadati</taxon>
        <taxon>Bacteroidota</taxon>
        <taxon>Sphingobacteriia</taxon>
        <taxon>Sphingobacteriales</taxon>
        <taxon>Sphingobacteriaceae</taxon>
        <taxon>Pedobacter</taxon>
    </lineage>
</organism>
<proteinExistence type="predicted"/>
<dbReference type="RefSeq" id="WP_208864328.1">
    <property type="nucleotide sequence ID" value="NZ_FOJM01000002.1"/>
</dbReference>
<dbReference type="Proteomes" id="UP000198836">
    <property type="component" value="Unassembled WGS sequence"/>
</dbReference>
<gene>
    <name evidence="1" type="ORF">SAMN04488511_102306</name>
</gene>
<dbReference type="Pfam" id="PF18742">
    <property type="entry name" value="DpnII-MboI"/>
    <property type="match status" value="1"/>
</dbReference>
<name>A0A1I0SPG2_9SPHI</name>
<dbReference type="AlphaFoldDB" id="A0A1I0SPG2"/>
<dbReference type="EMBL" id="FOJM01000002">
    <property type="protein sequence ID" value="SFA41362.1"/>
    <property type="molecule type" value="Genomic_DNA"/>
</dbReference>
<accession>A0A1I0SPG2</accession>
<keyword evidence="2" id="KW-1185">Reference proteome</keyword>